<evidence type="ECO:0000256" key="13">
    <source>
        <dbReference type="ARBA" id="ARBA00023075"/>
    </source>
</evidence>
<dbReference type="CTD" id="4536"/>
<dbReference type="InterPro" id="IPR003917">
    <property type="entry name" value="NADH_UbQ_OxRdtase_chain2"/>
</dbReference>
<keyword evidence="12 17" id="KW-0520">NAD</keyword>
<feature type="transmembrane region" description="Helical" evidence="17">
    <location>
        <begin position="236"/>
        <end position="254"/>
    </location>
</feature>
<proteinExistence type="inferred from homology"/>
<evidence type="ECO:0000256" key="16">
    <source>
        <dbReference type="ARBA" id="ARBA00049551"/>
    </source>
</evidence>
<evidence type="ECO:0000256" key="8">
    <source>
        <dbReference type="ARBA" id="ARBA00022792"/>
    </source>
</evidence>
<evidence type="ECO:0000256" key="1">
    <source>
        <dbReference type="ARBA" id="ARBA00004448"/>
    </source>
</evidence>
<evidence type="ECO:0000256" key="9">
    <source>
        <dbReference type="ARBA" id="ARBA00022967"/>
    </source>
</evidence>
<feature type="transmembrane region" description="Helical" evidence="17">
    <location>
        <begin position="315"/>
        <end position="333"/>
    </location>
</feature>
<geneLocation type="mitochondrion" evidence="19"/>
<keyword evidence="7 17" id="KW-0812">Transmembrane</keyword>
<reference evidence="19" key="1">
    <citation type="submission" date="2015-11" db="EMBL/GenBank/DDBJ databases">
        <title>The complete mitochondrial genome of the earthworm Pontoscolex corethrurus (Glossoscolecidae, Oligochaeta).</title>
        <authorList>
            <person name="Cunha L."/>
            <person name="Montiel R."/>
            <person name="Dupont L."/>
            <person name="da Silva E."/>
            <person name="Taheri S."/>
            <person name="Stanton D."/>
            <person name="Brown G."/>
            <person name="Morgan A.J."/>
            <person name="Rodrigues A."/>
            <person name="Kille P."/>
        </authorList>
    </citation>
    <scope>NUCLEOTIDE SEQUENCE</scope>
</reference>
<dbReference type="GO" id="GO:0006120">
    <property type="term" value="P:mitochondrial electron transport, NADH to ubiquinone"/>
    <property type="evidence" value="ECO:0007669"/>
    <property type="project" value="InterPro"/>
</dbReference>
<comment type="function">
    <text evidence="17">Core subunit of the mitochondrial membrane respiratory chain NADH dehydrogenase (Complex I) which catalyzes electron transfer from NADH through the respiratory chain, using ubiquinone as an electron acceptor. Essential for the catalytic activity and assembly of complex I.</text>
</comment>
<dbReference type="GO" id="GO:0005743">
    <property type="term" value="C:mitochondrial inner membrane"/>
    <property type="evidence" value="ECO:0007669"/>
    <property type="project" value="UniProtKB-SubCell"/>
</dbReference>
<dbReference type="PANTHER" id="PTHR46552">
    <property type="entry name" value="NADH-UBIQUINONE OXIDOREDUCTASE CHAIN 2"/>
    <property type="match status" value="1"/>
</dbReference>
<evidence type="ECO:0000256" key="15">
    <source>
        <dbReference type="ARBA" id="ARBA00023136"/>
    </source>
</evidence>
<feature type="transmembrane region" description="Helical" evidence="17">
    <location>
        <begin position="199"/>
        <end position="216"/>
    </location>
</feature>
<keyword evidence="11 17" id="KW-1133">Transmembrane helix</keyword>
<evidence type="ECO:0000256" key="17">
    <source>
        <dbReference type="RuleBase" id="RU003403"/>
    </source>
</evidence>
<evidence type="ECO:0000256" key="6">
    <source>
        <dbReference type="ARBA" id="ARBA00022660"/>
    </source>
</evidence>
<feature type="transmembrane region" description="Helical" evidence="17">
    <location>
        <begin position="174"/>
        <end position="193"/>
    </location>
</feature>
<name>A0A1W5LJU4_9ANNE</name>
<keyword evidence="6 17" id="KW-0679">Respiratory chain</keyword>
<gene>
    <name evidence="19" type="primary">ND2</name>
</gene>
<evidence type="ECO:0000256" key="5">
    <source>
        <dbReference type="ARBA" id="ARBA00022448"/>
    </source>
</evidence>
<dbReference type="RefSeq" id="YP_009370160.1">
    <property type="nucleotide sequence ID" value="NC_034783.1"/>
</dbReference>
<evidence type="ECO:0000313" key="19">
    <source>
        <dbReference type="EMBL" id="ANJ60064.1"/>
    </source>
</evidence>
<keyword evidence="10 17" id="KW-0249">Electron transport</keyword>
<keyword evidence="8 17" id="KW-0999">Mitochondrion inner membrane</keyword>
<dbReference type="EC" id="7.1.1.2" evidence="3 17"/>
<evidence type="ECO:0000256" key="11">
    <source>
        <dbReference type="ARBA" id="ARBA00022989"/>
    </source>
</evidence>
<feature type="domain" description="NADH:quinone oxidoreductase/Mrp antiporter transmembrane" evidence="18">
    <location>
        <begin position="26"/>
        <end position="282"/>
    </location>
</feature>
<keyword evidence="13 17" id="KW-0830">Ubiquinone</keyword>
<dbReference type="AlphaFoldDB" id="A0A1W5LJU4"/>
<accession>A0A1W5LJU4</accession>
<dbReference type="GeneID" id="32891675"/>
<feature type="transmembrane region" description="Helical" evidence="17">
    <location>
        <begin position="90"/>
        <end position="112"/>
    </location>
</feature>
<feature type="transmembrane region" description="Helical" evidence="17">
    <location>
        <begin position="30"/>
        <end position="50"/>
    </location>
</feature>
<feature type="transmembrane region" description="Helical" evidence="17">
    <location>
        <begin position="274"/>
        <end position="294"/>
    </location>
</feature>
<sequence>MSLFPNPPIFLFSATLTSSSIMAISSSNWVFLWISMELNLLSFTPIMMVGKNNQEIEGSIKYFLAQATGSAILLFSSSMLWMLQTWSPNSFALFLTFSILLKMGGAPCHFWYPSVMSSISWIPCLILSTWQKVAPISILAFLLPTNSNIITTLAGLNALTGGIMGMNQNSMRSIMAFSSIGQMGWMMSLMAIYKPVASVLYFIIYMSLIAPLFLIFNTLNTKTIKSLNKSYSKSTLIQASISLLLLSIAGLPPLTGFFPKLMTIFLLTEHSKLLTLMLISGSLMNLFFYLNMMINASMSASEIKSPKSQITSTTMYILILSCTMSTLMLPLTMF</sequence>
<evidence type="ECO:0000256" key="10">
    <source>
        <dbReference type="ARBA" id="ARBA00022982"/>
    </source>
</evidence>
<dbReference type="InterPro" id="IPR050175">
    <property type="entry name" value="Complex_I_Subunit_2"/>
</dbReference>
<keyword evidence="5" id="KW-0813">Transport</keyword>
<keyword evidence="15 17" id="KW-0472">Membrane</keyword>
<evidence type="ECO:0000256" key="7">
    <source>
        <dbReference type="ARBA" id="ARBA00022692"/>
    </source>
</evidence>
<dbReference type="PRINTS" id="PR01436">
    <property type="entry name" value="NADHDHGNASE2"/>
</dbReference>
<evidence type="ECO:0000256" key="12">
    <source>
        <dbReference type="ARBA" id="ARBA00023027"/>
    </source>
</evidence>
<comment type="catalytic activity">
    <reaction evidence="16 17">
        <text>a ubiquinone + NADH + 5 H(+)(in) = a ubiquinol + NAD(+) + 4 H(+)(out)</text>
        <dbReference type="Rhea" id="RHEA:29091"/>
        <dbReference type="Rhea" id="RHEA-COMP:9565"/>
        <dbReference type="Rhea" id="RHEA-COMP:9566"/>
        <dbReference type="ChEBI" id="CHEBI:15378"/>
        <dbReference type="ChEBI" id="CHEBI:16389"/>
        <dbReference type="ChEBI" id="CHEBI:17976"/>
        <dbReference type="ChEBI" id="CHEBI:57540"/>
        <dbReference type="ChEBI" id="CHEBI:57945"/>
        <dbReference type="EC" id="7.1.1.2"/>
    </reaction>
</comment>
<feature type="transmembrane region" description="Helical" evidence="17">
    <location>
        <begin position="62"/>
        <end position="84"/>
    </location>
</feature>
<keyword evidence="9 17" id="KW-1278">Translocase</keyword>
<dbReference type="Pfam" id="PF00361">
    <property type="entry name" value="Proton_antipo_M"/>
    <property type="match status" value="1"/>
</dbReference>
<comment type="similarity">
    <text evidence="2 17">Belongs to the complex I subunit 2 family.</text>
</comment>
<organism evidence="19">
    <name type="scientific">Pontoscolex corethrurus</name>
    <dbReference type="NCBI Taxonomy" id="195581"/>
    <lineage>
        <taxon>Eukaryota</taxon>
        <taxon>Metazoa</taxon>
        <taxon>Spiralia</taxon>
        <taxon>Lophotrochozoa</taxon>
        <taxon>Annelida</taxon>
        <taxon>Clitellata</taxon>
        <taxon>Oligochaeta</taxon>
        <taxon>Crassiclitellata</taxon>
        <taxon>Lumbricina</taxon>
        <taxon>Glossoscolecidae</taxon>
        <taxon>Pontoscolex</taxon>
    </lineage>
</organism>
<evidence type="ECO:0000256" key="4">
    <source>
        <dbReference type="ARBA" id="ARBA00021008"/>
    </source>
</evidence>
<protein>
    <recommendedName>
        <fullName evidence="4 17">NADH-ubiquinone oxidoreductase chain 2</fullName>
        <ecNumber evidence="3 17">7.1.1.2</ecNumber>
    </recommendedName>
</protein>
<dbReference type="GO" id="GO:0008137">
    <property type="term" value="F:NADH dehydrogenase (ubiquinone) activity"/>
    <property type="evidence" value="ECO:0007669"/>
    <property type="project" value="UniProtKB-EC"/>
</dbReference>
<dbReference type="PANTHER" id="PTHR46552:SF1">
    <property type="entry name" value="NADH-UBIQUINONE OXIDOREDUCTASE CHAIN 2"/>
    <property type="match status" value="1"/>
</dbReference>
<comment type="subcellular location">
    <subcellularLocation>
        <location evidence="1 17">Mitochondrion inner membrane</location>
        <topology evidence="1 17">Multi-pass membrane protein</topology>
    </subcellularLocation>
</comment>
<dbReference type="EMBL" id="KT988053">
    <property type="protein sequence ID" value="ANJ60064.1"/>
    <property type="molecule type" value="Genomic_DNA"/>
</dbReference>
<evidence type="ECO:0000256" key="3">
    <source>
        <dbReference type="ARBA" id="ARBA00012944"/>
    </source>
</evidence>
<keyword evidence="14 17" id="KW-0496">Mitochondrion</keyword>
<evidence type="ECO:0000259" key="18">
    <source>
        <dbReference type="Pfam" id="PF00361"/>
    </source>
</evidence>
<evidence type="ECO:0000256" key="2">
    <source>
        <dbReference type="ARBA" id="ARBA00007012"/>
    </source>
</evidence>
<dbReference type="InterPro" id="IPR001750">
    <property type="entry name" value="ND/Mrp_TM"/>
</dbReference>
<evidence type="ECO:0000256" key="14">
    <source>
        <dbReference type="ARBA" id="ARBA00023128"/>
    </source>
</evidence>